<keyword evidence="3 9" id="KW-0235">DNA replication</keyword>
<dbReference type="GO" id="GO:0006281">
    <property type="term" value="P:DNA repair"/>
    <property type="evidence" value="ECO:0007669"/>
    <property type="project" value="InterPro"/>
</dbReference>
<reference evidence="14" key="1">
    <citation type="journal article" date="2018" name="Nat. Microbiol.">
        <title>Leveraging single-cell genomics to expand the fungal tree of life.</title>
        <authorList>
            <person name="Ahrendt S.R."/>
            <person name="Quandt C.A."/>
            <person name="Ciobanu D."/>
            <person name="Clum A."/>
            <person name="Salamov A."/>
            <person name="Andreopoulos B."/>
            <person name="Cheng J.F."/>
            <person name="Woyke T."/>
            <person name="Pelin A."/>
            <person name="Henrissat B."/>
            <person name="Reynolds N.K."/>
            <person name="Benny G.L."/>
            <person name="Smith M.E."/>
            <person name="James T.Y."/>
            <person name="Grigoriev I.V."/>
        </authorList>
    </citation>
    <scope>NUCLEOTIDE SEQUENCE [LARGE SCALE GENOMIC DNA]</scope>
    <source>
        <strain evidence="14">CSF55</strain>
    </source>
</reference>
<evidence type="ECO:0000256" key="3">
    <source>
        <dbReference type="ARBA" id="ARBA00022705"/>
    </source>
</evidence>
<dbReference type="Gene3D" id="2.40.50.140">
    <property type="entry name" value="Nucleic acid-binding proteins"/>
    <property type="match status" value="3"/>
</dbReference>
<dbReference type="FunFam" id="2.40.50.140:FF:000064">
    <property type="entry name" value="Replication protein A subunit"/>
    <property type="match status" value="1"/>
</dbReference>
<dbReference type="CDD" id="cd04475">
    <property type="entry name" value="RPA1_DBD_B"/>
    <property type="match status" value="1"/>
</dbReference>
<dbReference type="InterPro" id="IPR004591">
    <property type="entry name" value="Rfa1"/>
</dbReference>
<accession>A0A4P9YQU3</accession>
<proteinExistence type="inferred from homology"/>
<dbReference type="Pfam" id="PF16900">
    <property type="entry name" value="REPA_OB_2"/>
    <property type="match status" value="1"/>
</dbReference>
<dbReference type="NCBIfam" id="TIGR00617">
    <property type="entry name" value="rpa1"/>
    <property type="match status" value="1"/>
</dbReference>
<feature type="domain" description="Replication protein A OB" evidence="12">
    <location>
        <begin position="361"/>
        <end position="448"/>
    </location>
</feature>
<dbReference type="InterPro" id="IPR012340">
    <property type="entry name" value="NA-bd_OB-fold"/>
</dbReference>
<evidence type="ECO:0000256" key="7">
    <source>
        <dbReference type="ARBA" id="ARBA00023125"/>
    </source>
</evidence>
<evidence type="ECO:0000256" key="4">
    <source>
        <dbReference type="ARBA" id="ARBA00022723"/>
    </source>
</evidence>
<dbReference type="EMBL" id="ML004911">
    <property type="protein sequence ID" value="RKP22064.1"/>
    <property type="molecule type" value="Genomic_DNA"/>
</dbReference>
<keyword evidence="4 9" id="KW-0479">Metal-binding</keyword>
<keyword evidence="8 9" id="KW-0539">Nucleus</keyword>
<comment type="subunit">
    <text evidence="9">Component of the heterotrimeric canonical replication protein A complex (RPA).</text>
</comment>
<gene>
    <name evidence="13" type="ORF">ROZALSC1DRAFT_19980</name>
</gene>
<dbReference type="CDD" id="cd04474">
    <property type="entry name" value="RPA1_DBD_A"/>
    <property type="match status" value="1"/>
</dbReference>
<keyword evidence="6 9" id="KW-0862">Zinc</keyword>
<dbReference type="PANTHER" id="PTHR47165:SF4">
    <property type="entry name" value="OS03G0429900 PROTEIN"/>
    <property type="match status" value="1"/>
</dbReference>
<evidence type="ECO:0000256" key="5">
    <source>
        <dbReference type="ARBA" id="ARBA00022771"/>
    </source>
</evidence>
<dbReference type="AlphaFoldDB" id="A0A4P9YQU3"/>
<comment type="function">
    <text evidence="9">As part of the replication protein A (RPA/RP-A), a single-stranded DNA-binding heterotrimeric complex, may play an essential role in DNA replication, recombination and repair. Binds and stabilizes single-stranded DNA intermediates, preventing complementary DNA reannealing and recruiting different proteins involved in DNA metabolism.</text>
</comment>
<keyword evidence="5 9" id="KW-0863">Zinc-finger</keyword>
<sequence>MSNLLIPGTIKALFEKDVAHPGYKEPWLQVTTIKRLPKTPQGLDRASDGKLQKPVIVPKSIDLNNIIYGDEIIGKPTMYAVVVNENGEGNEMNERAEIGNPYAEANNQIKTNPYASGGINNMKNDNVGNPYATNENNPYATSNTNPYATSIASSNPYANANPYAANNSTNVNSNPYASTGNPYASAATENPYASAGNPYAPTENPYASNPYAATGASNPYVTTNTSNTSNPYAPTNTYVRLTNLAPIKTYHNAKGAGKLFNMTWMDETGEIRASAFNEVVDRVYPLLELNKIYYISNASVKLSNRQYSNGDYELMFDKETLVEPCREESNSIPFAKYNFVPIAKLAEVGENLNVDVVVNFINVFYQGVAVKVHELNNFTSKTTQKEMTKRDVEILDMSNTLIRVTLWGQTAKDFSVQGTPVLAFKGCRTSHYNGITLSLSSSGTMIINPDIPQAHELRGWYDSVGNSIQAKSFSTQQTKQTQNSPTDDRICLSEIKEKNLGFSDKPDYFSCVATVGYIYADNNISYTACPSPGCNKKITEEGPNQWRCEKCQQVYPNCDHRVNIFNDAGNTLLGKNASEMFHLKNSSEDEYKDYVRKSTYKTFLFRIRAKSESYNGETRVRYNVMSISPIDYVKDAEYLLSKINSLL</sequence>
<dbReference type="GO" id="GO:0007004">
    <property type="term" value="P:telomere maintenance via telomerase"/>
    <property type="evidence" value="ECO:0007669"/>
    <property type="project" value="UniProtKB-ARBA"/>
</dbReference>
<dbReference type="GO" id="GO:0006260">
    <property type="term" value="P:DNA replication"/>
    <property type="evidence" value="ECO:0007669"/>
    <property type="project" value="UniProtKB-KW"/>
</dbReference>
<dbReference type="GO" id="GO:0006310">
    <property type="term" value="P:DNA recombination"/>
    <property type="evidence" value="ECO:0007669"/>
    <property type="project" value="InterPro"/>
</dbReference>
<organism evidence="13 14">
    <name type="scientific">Rozella allomycis (strain CSF55)</name>
    <dbReference type="NCBI Taxonomy" id="988480"/>
    <lineage>
        <taxon>Eukaryota</taxon>
        <taxon>Fungi</taxon>
        <taxon>Fungi incertae sedis</taxon>
        <taxon>Cryptomycota</taxon>
        <taxon>Cryptomycota incertae sedis</taxon>
        <taxon>Rozella</taxon>
    </lineage>
</organism>
<dbReference type="Pfam" id="PF08646">
    <property type="entry name" value="Rep_fac-A_C"/>
    <property type="match status" value="1"/>
</dbReference>
<dbReference type="GO" id="GO:0003677">
    <property type="term" value="F:DNA binding"/>
    <property type="evidence" value="ECO:0007669"/>
    <property type="project" value="UniProtKB-KW"/>
</dbReference>
<dbReference type="PANTHER" id="PTHR47165">
    <property type="entry name" value="OS03G0429900 PROTEIN"/>
    <property type="match status" value="1"/>
</dbReference>
<evidence type="ECO:0000259" key="12">
    <source>
        <dbReference type="Pfam" id="PF16900"/>
    </source>
</evidence>
<evidence type="ECO:0000313" key="14">
    <source>
        <dbReference type="Proteomes" id="UP000281549"/>
    </source>
</evidence>
<dbReference type="GO" id="GO:0005662">
    <property type="term" value="C:DNA replication factor A complex"/>
    <property type="evidence" value="ECO:0007669"/>
    <property type="project" value="UniProtKB-ARBA"/>
</dbReference>
<comment type="similarity">
    <text evidence="2 9">Belongs to the replication factor A protein 1 family.</text>
</comment>
<dbReference type="InterPro" id="IPR047192">
    <property type="entry name" value="Euk_RPA1_DBD_C"/>
</dbReference>
<evidence type="ECO:0000313" key="13">
    <source>
        <dbReference type="EMBL" id="RKP22064.1"/>
    </source>
</evidence>
<protein>
    <recommendedName>
        <fullName evidence="9">Replication protein A subunit</fullName>
    </recommendedName>
</protein>
<evidence type="ECO:0000256" key="1">
    <source>
        <dbReference type="ARBA" id="ARBA00004123"/>
    </source>
</evidence>
<dbReference type="FunFam" id="2.40.50.140:FF:000041">
    <property type="entry name" value="Replication protein A subunit"/>
    <property type="match status" value="1"/>
</dbReference>
<feature type="region of interest" description="Disordered" evidence="10">
    <location>
        <begin position="114"/>
        <end position="144"/>
    </location>
</feature>
<dbReference type="FunFam" id="2.40.50.140:FF:000090">
    <property type="entry name" value="Replication protein A subunit"/>
    <property type="match status" value="1"/>
</dbReference>
<evidence type="ECO:0000256" key="9">
    <source>
        <dbReference type="RuleBase" id="RU364130"/>
    </source>
</evidence>
<keyword evidence="7 9" id="KW-0238">DNA-binding</keyword>
<evidence type="ECO:0000256" key="10">
    <source>
        <dbReference type="SAM" id="MobiDB-lite"/>
    </source>
</evidence>
<dbReference type="InterPro" id="IPR031657">
    <property type="entry name" value="REPA_OB_2"/>
</dbReference>
<comment type="subcellular location">
    <subcellularLocation>
        <location evidence="1 9">Nucleus</location>
    </subcellularLocation>
</comment>
<name>A0A4P9YQU3_ROZAC</name>
<dbReference type="SUPFAM" id="SSF50249">
    <property type="entry name" value="Nucleic acid-binding proteins"/>
    <property type="match status" value="3"/>
</dbReference>
<dbReference type="InterPro" id="IPR013955">
    <property type="entry name" value="Rep_factor-A_C"/>
</dbReference>
<evidence type="ECO:0000259" key="11">
    <source>
        <dbReference type="Pfam" id="PF08646"/>
    </source>
</evidence>
<dbReference type="GO" id="GO:0000781">
    <property type="term" value="C:chromosome, telomeric region"/>
    <property type="evidence" value="ECO:0007669"/>
    <property type="project" value="UniProtKB-ARBA"/>
</dbReference>
<dbReference type="GO" id="GO:0008270">
    <property type="term" value="F:zinc ion binding"/>
    <property type="evidence" value="ECO:0007669"/>
    <property type="project" value="UniProtKB-KW"/>
</dbReference>
<dbReference type="CDD" id="cd04476">
    <property type="entry name" value="RPA1_DBD_C"/>
    <property type="match status" value="1"/>
</dbReference>
<evidence type="ECO:0000256" key="6">
    <source>
        <dbReference type="ARBA" id="ARBA00022833"/>
    </source>
</evidence>
<dbReference type="Proteomes" id="UP000281549">
    <property type="component" value="Unassembled WGS sequence"/>
</dbReference>
<evidence type="ECO:0000256" key="2">
    <source>
        <dbReference type="ARBA" id="ARBA00005690"/>
    </source>
</evidence>
<evidence type="ECO:0000256" key="8">
    <source>
        <dbReference type="ARBA" id="ARBA00023242"/>
    </source>
</evidence>
<feature type="domain" description="Replication factor A C-terminal" evidence="11">
    <location>
        <begin position="508"/>
        <end position="639"/>
    </location>
</feature>